<protein>
    <submittedName>
        <fullName evidence="1">(rape) hypothetical protein</fullName>
    </submittedName>
</protein>
<proteinExistence type="predicted"/>
<reference evidence="1" key="1">
    <citation type="submission" date="2021-01" db="EMBL/GenBank/DDBJ databases">
        <authorList>
            <consortium name="Genoscope - CEA"/>
            <person name="William W."/>
        </authorList>
    </citation>
    <scope>NUCLEOTIDE SEQUENCE</scope>
</reference>
<sequence>MEDAGITDWKTRPLRYDIWVWRISGVALVVQALRLILQGKEYNIELGKKSILASSGHTRFLLNIFQGVNWIYHVLTYCEVLLYWGSRGHINQVVFYTTSGVTDTIKWQVLRFI</sequence>
<gene>
    <name evidence="1" type="ORF">DARMORV10_C02P45920.1</name>
</gene>
<dbReference type="Proteomes" id="UP001295469">
    <property type="component" value="Chromosome C02"/>
</dbReference>
<dbReference type="EMBL" id="HG994366">
    <property type="protein sequence ID" value="CAF1919253.1"/>
    <property type="molecule type" value="Genomic_DNA"/>
</dbReference>
<name>A0A816KJC7_BRANA</name>
<organism evidence="1">
    <name type="scientific">Brassica napus</name>
    <name type="common">Rape</name>
    <dbReference type="NCBI Taxonomy" id="3708"/>
    <lineage>
        <taxon>Eukaryota</taxon>
        <taxon>Viridiplantae</taxon>
        <taxon>Streptophyta</taxon>
        <taxon>Embryophyta</taxon>
        <taxon>Tracheophyta</taxon>
        <taxon>Spermatophyta</taxon>
        <taxon>Magnoliopsida</taxon>
        <taxon>eudicotyledons</taxon>
        <taxon>Gunneridae</taxon>
        <taxon>Pentapetalae</taxon>
        <taxon>rosids</taxon>
        <taxon>malvids</taxon>
        <taxon>Brassicales</taxon>
        <taxon>Brassicaceae</taxon>
        <taxon>Brassiceae</taxon>
        <taxon>Brassica</taxon>
    </lineage>
</organism>
<evidence type="ECO:0000313" key="1">
    <source>
        <dbReference type="EMBL" id="CAF1919253.1"/>
    </source>
</evidence>
<dbReference type="AlphaFoldDB" id="A0A816KJC7"/>
<accession>A0A816KJC7</accession>